<reference evidence="1 2" key="1">
    <citation type="submission" date="2011-03" db="EMBL/GenBank/DDBJ databases">
        <title>The Genome Sequence of Gemella haemolysans M341.</title>
        <authorList>
            <consortium name="The Broad Institute Genome Sequencing Platform"/>
            <consortium name="The Broad Institute Genome Sequencing Center for Infectious Disease"/>
            <person name="Earl A."/>
            <person name="Ward D."/>
            <person name="Feldgarden M."/>
            <person name="Gevers D."/>
            <person name="Sibley C.D."/>
            <person name="Field T.R."/>
            <person name="Grinwis M."/>
            <person name="Eshaghurshan C.S."/>
            <person name="Surette M.G."/>
            <person name="Young S.K."/>
            <person name="Zeng Q."/>
            <person name="Gargeya S."/>
            <person name="Fitzgerald M."/>
            <person name="Haas B."/>
            <person name="Abouelleil A."/>
            <person name="Alvarado L."/>
            <person name="Arachchi H.M."/>
            <person name="Berlin A."/>
            <person name="Brown A."/>
            <person name="Chapman S.B."/>
            <person name="Chen Z."/>
            <person name="Dunbar C."/>
            <person name="Freedman E."/>
            <person name="Gearin G."/>
            <person name="Gellesch M."/>
            <person name="Goldberg J."/>
            <person name="Griggs A."/>
            <person name="Gujja S."/>
            <person name="Heilman E.R."/>
            <person name="Heiman D."/>
            <person name="Howarth C."/>
            <person name="Larson L."/>
            <person name="Lui A."/>
            <person name="MacDonald P.J.P."/>
            <person name="Mehta T."/>
            <person name="Montmayeur A."/>
            <person name="Murphy C."/>
            <person name="Neiman D."/>
            <person name="Pearson M."/>
            <person name="Priest M."/>
            <person name="Roberts A."/>
            <person name="Saif S."/>
            <person name="Shea T."/>
            <person name="Shenoy N."/>
            <person name="Sisk P."/>
            <person name="Stolte C."/>
            <person name="Sykes S."/>
            <person name="White J."/>
            <person name="Yandava C."/>
            <person name="Wortman J."/>
            <person name="Nusbaum C."/>
            <person name="Birren B."/>
        </authorList>
    </citation>
    <scope>NUCLEOTIDE SEQUENCE [LARGE SCALE GENOMIC DNA]</scope>
    <source>
        <strain evidence="1 2">M341</strain>
    </source>
</reference>
<sequence length="74" mass="8763">MRNLKYIAKIEESSDILVDEINTFIDSMLLESEYIIDVRIVKIGEYEYPGYEYDSRNKDCQLMALLYIGEDKNE</sequence>
<protein>
    <submittedName>
        <fullName evidence="1">Uncharacterized protein</fullName>
    </submittedName>
</protein>
<proteinExistence type="predicted"/>
<gene>
    <name evidence="1" type="ORF">HMPREF0428_00995</name>
</gene>
<evidence type="ECO:0000313" key="2">
    <source>
        <dbReference type="Proteomes" id="UP000004773"/>
    </source>
</evidence>
<dbReference type="Proteomes" id="UP000004773">
    <property type="component" value="Unassembled WGS sequence"/>
</dbReference>
<dbReference type="AlphaFoldDB" id="A0AA87DRN7"/>
<organism evidence="1 2">
    <name type="scientific">Gemella haemolysans M341</name>
    <dbReference type="NCBI Taxonomy" id="562981"/>
    <lineage>
        <taxon>Bacteria</taxon>
        <taxon>Bacillati</taxon>
        <taxon>Bacillota</taxon>
        <taxon>Bacilli</taxon>
        <taxon>Bacillales</taxon>
        <taxon>Gemellaceae</taxon>
        <taxon>Gemella</taxon>
    </lineage>
</organism>
<name>A0AA87DRN7_9BACL</name>
<evidence type="ECO:0000313" key="1">
    <source>
        <dbReference type="EMBL" id="EGF88477.1"/>
    </source>
</evidence>
<dbReference type="EMBL" id="ACRO01000015">
    <property type="protein sequence ID" value="EGF88477.1"/>
    <property type="molecule type" value="Genomic_DNA"/>
</dbReference>
<comment type="caution">
    <text evidence="1">The sequence shown here is derived from an EMBL/GenBank/DDBJ whole genome shotgun (WGS) entry which is preliminary data.</text>
</comment>
<accession>A0AA87DRN7</accession>
<dbReference type="RefSeq" id="WP_003147088.1">
    <property type="nucleotide sequence ID" value="NZ_GL883583.1"/>
</dbReference>